<evidence type="ECO:0000313" key="3">
    <source>
        <dbReference type="EMBL" id="GAA2728109.1"/>
    </source>
</evidence>
<comment type="caution">
    <text evidence="3">The sequence shown here is derived from an EMBL/GenBank/DDBJ whole genome shotgun (WGS) entry which is preliminary data.</text>
</comment>
<dbReference type="Pfam" id="PF00932">
    <property type="entry name" value="LTD"/>
    <property type="match status" value="1"/>
</dbReference>
<accession>A0ABN3UBZ4</accession>
<dbReference type="PROSITE" id="PS51841">
    <property type="entry name" value="LTD"/>
    <property type="match status" value="1"/>
</dbReference>
<proteinExistence type="predicted"/>
<organism evidence="3 4">
    <name type="scientific">Actinocorallia aurantiaca</name>
    <dbReference type="NCBI Taxonomy" id="46204"/>
    <lineage>
        <taxon>Bacteria</taxon>
        <taxon>Bacillati</taxon>
        <taxon>Actinomycetota</taxon>
        <taxon>Actinomycetes</taxon>
        <taxon>Streptosporangiales</taxon>
        <taxon>Thermomonosporaceae</taxon>
        <taxon>Actinocorallia</taxon>
    </lineage>
</organism>
<reference evidence="3 4" key="1">
    <citation type="journal article" date="2019" name="Int. J. Syst. Evol. Microbiol.">
        <title>The Global Catalogue of Microorganisms (GCM) 10K type strain sequencing project: providing services to taxonomists for standard genome sequencing and annotation.</title>
        <authorList>
            <consortium name="The Broad Institute Genomics Platform"/>
            <consortium name="The Broad Institute Genome Sequencing Center for Infectious Disease"/>
            <person name="Wu L."/>
            <person name="Ma J."/>
        </authorList>
    </citation>
    <scope>NUCLEOTIDE SEQUENCE [LARGE SCALE GENOMIC DNA]</scope>
    <source>
        <strain evidence="3 4">JCM 8201</strain>
    </source>
</reference>
<keyword evidence="4" id="KW-1185">Reference proteome</keyword>
<sequence>MRKPLIGALALGAALPLIAAAPAEAAPAVRFSFVQYDAKGKDTPKNVNGEYLVITNHGRKAVSLAGWTIGHTRQLRDSKYTFYFPARNFSVKPKGRVVMRMGEGRKTRTTAYQGMRRHLWPNVKGAAYLFDRSNTRIDACVWNSRKGSTKC</sequence>
<evidence type="ECO:0000256" key="1">
    <source>
        <dbReference type="SAM" id="SignalP"/>
    </source>
</evidence>
<dbReference type="RefSeq" id="WP_344451538.1">
    <property type="nucleotide sequence ID" value="NZ_BAAATZ010000012.1"/>
</dbReference>
<gene>
    <name evidence="3" type="ORF">GCM10010439_35600</name>
</gene>
<dbReference type="Gene3D" id="2.60.40.1260">
    <property type="entry name" value="Lamin Tail domain"/>
    <property type="match status" value="1"/>
</dbReference>
<keyword evidence="1" id="KW-0732">Signal</keyword>
<dbReference type="Proteomes" id="UP001501842">
    <property type="component" value="Unassembled WGS sequence"/>
</dbReference>
<dbReference type="InterPro" id="IPR036415">
    <property type="entry name" value="Lamin_tail_dom_sf"/>
</dbReference>
<dbReference type="InterPro" id="IPR001322">
    <property type="entry name" value="Lamin_tail_dom"/>
</dbReference>
<dbReference type="EMBL" id="BAAATZ010000012">
    <property type="protein sequence ID" value="GAA2728109.1"/>
    <property type="molecule type" value="Genomic_DNA"/>
</dbReference>
<evidence type="ECO:0000259" key="2">
    <source>
        <dbReference type="PROSITE" id="PS51841"/>
    </source>
</evidence>
<feature type="chain" id="PRO_5046222586" description="LTD domain-containing protein" evidence="1">
    <location>
        <begin position="26"/>
        <end position="151"/>
    </location>
</feature>
<protein>
    <recommendedName>
        <fullName evidence="2">LTD domain-containing protein</fullName>
    </recommendedName>
</protein>
<dbReference type="SUPFAM" id="SSF74853">
    <property type="entry name" value="Lamin A/C globular tail domain"/>
    <property type="match status" value="1"/>
</dbReference>
<feature type="signal peptide" evidence="1">
    <location>
        <begin position="1"/>
        <end position="25"/>
    </location>
</feature>
<feature type="domain" description="LTD" evidence="2">
    <location>
        <begin position="20"/>
        <end position="144"/>
    </location>
</feature>
<evidence type="ECO:0000313" key="4">
    <source>
        <dbReference type="Proteomes" id="UP001501842"/>
    </source>
</evidence>
<name>A0ABN3UBZ4_9ACTN</name>